<dbReference type="AlphaFoldDB" id="A0A0U2JJH9"/>
<dbReference type="InterPro" id="IPR023352">
    <property type="entry name" value="MAPEG-like_dom_sf"/>
</dbReference>
<evidence type="ECO:0000256" key="5">
    <source>
        <dbReference type="SAM" id="Phobius"/>
    </source>
</evidence>
<evidence type="ECO:0008006" key="9">
    <source>
        <dbReference type="Google" id="ProtNLM"/>
    </source>
</evidence>
<feature type="transmembrane region" description="Helical" evidence="5">
    <location>
        <begin position="109"/>
        <end position="128"/>
    </location>
</feature>
<dbReference type="STRING" id="1526571.AT746_15965"/>
<dbReference type="PANTHER" id="PTHR35371">
    <property type="entry name" value="INNER MEMBRANE PROTEIN"/>
    <property type="match status" value="1"/>
</dbReference>
<evidence type="ECO:0000313" key="8">
    <source>
        <dbReference type="Proteomes" id="UP000068447"/>
    </source>
</evidence>
<dbReference type="SUPFAM" id="SSF161084">
    <property type="entry name" value="MAPEG domain-like"/>
    <property type="match status" value="1"/>
</dbReference>
<dbReference type="Gene3D" id="1.20.120.550">
    <property type="entry name" value="Membrane associated eicosanoid/glutathione metabolism-like domain"/>
    <property type="match status" value="1"/>
</dbReference>
<dbReference type="PANTHER" id="PTHR35371:SF1">
    <property type="entry name" value="BLR7753 PROTEIN"/>
    <property type="match status" value="1"/>
</dbReference>
<dbReference type="Pfam" id="PF01124">
    <property type="entry name" value="MAPEG"/>
    <property type="match status" value="1"/>
</dbReference>
<keyword evidence="8" id="KW-1185">Reference proteome</keyword>
<comment type="subcellular location">
    <subcellularLocation>
        <location evidence="1">Membrane</location>
    </subcellularLocation>
</comment>
<evidence type="ECO:0000256" key="2">
    <source>
        <dbReference type="ARBA" id="ARBA00022692"/>
    </source>
</evidence>
<keyword evidence="6" id="KW-0732">Signal</keyword>
<feature type="chain" id="PRO_5006830882" description="MAPEG family protein" evidence="6">
    <location>
        <begin position="26"/>
        <end position="131"/>
    </location>
</feature>
<dbReference type="GO" id="GO:0016020">
    <property type="term" value="C:membrane"/>
    <property type="evidence" value="ECO:0007669"/>
    <property type="project" value="UniProtKB-SubCell"/>
</dbReference>
<keyword evidence="3 5" id="KW-1133">Transmembrane helix</keyword>
<dbReference type="Proteomes" id="UP000068447">
    <property type="component" value="Chromosome"/>
</dbReference>
<dbReference type="InterPro" id="IPR001129">
    <property type="entry name" value="Membr-assoc_MAPEG"/>
</dbReference>
<evidence type="ECO:0000256" key="6">
    <source>
        <dbReference type="SAM" id="SignalP"/>
    </source>
</evidence>
<evidence type="ECO:0000256" key="1">
    <source>
        <dbReference type="ARBA" id="ARBA00004370"/>
    </source>
</evidence>
<keyword evidence="4 5" id="KW-0472">Membrane</keyword>
<evidence type="ECO:0000256" key="3">
    <source>
        <dbReference type="ARBA" id="ARBA00022989"/>
    </source>
</evidence>
<gene>
    <name evidence="7" type="ORF">AT746_15965</name>
</gene>
<keyword evidence="2 5" id="KW-0812">Transmembrane</keyword>
<name>A0A0U2JJH9_9ALTE</name>
<reference evidence="7 8" key="1">
    <citation type="submission" date="2015-12" db="EMBL/GenBank/DDBJ databases">
        <title>Complete genome of Lacimicrobium alkaliphilum KCTC 32984.</title>
        <authorList>
            <person name="Kim S.-G."/>
            <person name="Lee Y.-J."/>
        </authorList>
    </citation>
    <scope>NUCLEOTIDE SEQUENCE [LARGE SCALE GENOMIC DNA]</scope>
    <source>
        <strain evidence="7 8">YelD216</strain>
    </source>
</reference>
<dbReference type="RefSeq" id="WP_062482274.1">
    <property type="nucleotide sequence ID" value="NZ_CP013650.1"/>
</dbReference>
<proteinExistence type="predicted"/>
<feature type="signal peptide" evidence="6">
    <location>
        <begin position="1"/>
        <end position="25"/>
    </location>
</feature>
<evidence type="ECO:0000313" key="7">
    <source>
        <dbReference type="EMBL" id="ALS99606.1"/>
    </source>
</evidence>
<dbReference type="OrthoDB" id="513661at2"/>
<sequence length="131" mass="14353">MYSILLCLFIATLLPILSKAPLAVAQAKAGGYDNKNPRQQQASLSGLGARARAGHENAFEALILFSPGAILVIVMQAVSTYTIWLAISFVVARVLYHIFYLLDWDKLRSLVWLAGFACSILLLFEALIKAL</sequence>
<organism evidence="7 8">
    <name type="scientific">Lacimicrobium alkaliphilum</name>
    <dbReference type="NCBI Taxonomy" id="1526571"/>
    <lineage>
        <taxon>Bacteria</taxon>
        <taxon>Pseudomonadati</taxon>
        <taxon>Pseudomonadota</taxon>
        <taxon>Gammaproteobacteria</taxon>
        <taxon>Alteromonadales</taxon>
        <taxon>Alteromonadaceae</taxon>
        <taxon>Lacimicrobium</taxon>
    </lineage>
</organism>
<dbReference type="EMBL" id="CP013650">
    <property type="protein sequence ID" value="ALS99606.1"/>
    <property type="molecule type" value="Genomic_DNA"/>
</dbReference>
<dbReference type="KEGG" id="lal:AT746_15965"/>
<feature type="transmembrane region" description="Helical" evidence="5">
    <location>
        <begin position="81"/>
        <end position="102"/>
    </location>
</feature>
<accession>A0A0U2JJH9</accession>
<evidence type="ECO:0000256" key="4">
    <source>
        <dbReference type="ARBA" id="ARBA00023136"/>
    </source>
</evidence>
<protein>
    <recommendedName>
        <fullName evidence="9">MAPEG family protein</fullName>
    </recommendedName>
</protein>